<evidence type="ECO:0000313" key="7">
    <source>
        <dbReference type="Proteomes" id="UP001500851"/>
    </source>
</evidence>
<evidence type="ECO:0000256" key="3">
    <source>
        <dbReference type="ARBA" id="ARBA00023163"/>
    </source>
</evidence>
<sequence>MPPKHEPPSPRRSTRARGALDRASIAAAAIELVEQLGIERLTMRALATELDCGTMTLYTHVRNRDDLLTAIVEQLIAEVDADRIAAESDGTWRGLLSGVLDSYRALAMRHPRSFELLALAPYDLPPVAPHLEGVVAALERTGLSADEARTALGLADAFATGFLVVWARTTTREETPGSARTAAALGDLRAPEMYDRGVAAVLLGFEATRAGSARDSTEGAAD</sequence>
<evidence type="ECO:0000259" key="5">
    <source>
        <dbReference type="PROSITE" id="PS50977"/>
    </source>
</evidence>
<evidence type="ECO:0000313" key="6">
    <source>
        <dbReference type="EMBL" id="GAA1798333.1"/>
    </source>
</evidence>
<feature type="DNA-binding region" description="H-T-H motif" evidence="4">
    <location>
        <begin position="42"/>
        <end position="61"/>
    </location>
</feature>
<keyword evidence="7" id="KW-1185">Reference proteome</keyword>
<evidence type="ECO:0000256" key="1">
    <source>
        <dbReference type="ARBA" id="ARBA00023015"/>
    </source>
</evidence>
<proteinExistence type="predicted"/>
<name>A0ABN2LSM7_9MICO</name>
<gene>
    <name evidence="6" type="ORF">GCM10009768_29270</name>
</gene>
<dbReference type="PROSITE" id="PS50977">
    <property type="entry name" value="HTH_TETR_2"/>
    <property type="match status" value="1"/>
</dbReference>
<dbReference type="EMBL" id="BAAAOB010000005">
    <property type="protein sequence ID" value="GAA1798333.1"/>
    <property type="molecule type" value="Genomic_DNA"/>
</dbReference>
<protein>
    <recommendedName>
        <fullName evidence="5">HTH tetR-type domain-containing protein</fullName>
    </recommendedName>
</protein>
<evidence type="ECO:0000256" key="4">
    <source>
        <dbReference type="PROSITE-ProRule" id="PRU00335"/>
    </source>
</evidence>
<feature type="domain" description="HTH tetR-type" evidence="5">
    <location>
        <begin position="19"/>
        <end position="79"/>
    </location>
</feature>
<dbReference type="SUPFAM" id="SSF48498">
    <property type="entry name" value="Tetracyclin repressor-like, C-terminal domain"/>
    <property type="match status" value="1"/>
</dbReference>
<dbReference type="InterPro" id="IPR036271">
    <property type="entry name" value="Tet_transcr_reg_TetR-rel_C_sf"/>
</dbReference>
<keyword evidence="1" id="KW-0805">Transcription regulation</keyword>
<dbReference type="Proteomes" id="UP001500851">
    <property type="component" value="Unassembled WGS sequence"/>
</dbReference>
<dbReference type="RefSeq" id="WP_344033397.1">
    <property type="nucleotide sequence ID" value="NZ_BAAAOB010000005.1"/>
</dbReference>
<dbReference type="InterPro" id="IPR009057">
    <property type="entry name" value="Homeodomain-like_sf"/>
</dbReference>
<reference evidence="6 7" key="1">
    <citation type="journal article" date="2019" name="Int. J. Syst. Evol. Microbiol.">
        <title>The Global Catalogue of Microorganisms (GCM) 10K type strain sequencing project: providing services to taxonomists for standard genome sequencing and annotation.</title>
        <authorList>
            <consortium name="The Broad Institute Genomics Platform"/>
            <consortium name="The Broad Institute Genome Sequencing Center for Infectious Disease"/>
            <person name="Wu L."/>
            <person name="Ma J."/>
        </authorList>
    </citation>
    <scope>NUCLEOTIDE SEQUENCE [LARGE SCALE GENOMIC DNA]</scope>
    <source>
        <strain evidence="6 7">JCM 14736</strain>
    </source>
</reference>
<keyword evidence="2 4" id="KW-0238">DNA-binding</keyword>
<accession>A0ABN2LSM7</accession>
<keyword evidence="3" id="KW-0804">Transcription</keyword>
<dbReference type="SUPFAM" id="SSF46689">
    <property type="entry name" value="Homeodomain-like"/>
    <property type="match status" value="1"/>
</dbReference>
<comment type="caution">
    <text evidence="6">The sequence shown here is derived from an EMBL/GenBank/DDBJ whole genome shotgun (WGS) entry which is preliminary data.</text>
</comment>
<dbReference type="PANTHER" id="PTHR30055:SF151">
    <property type="entry name" value="TRANSCRIPTIONAL REGULATORY PROTEIN"/>
    <property type="match status" value="1"/>
</dbReference>
<evidence type="ECO:0000256" key="2">
    <source>
        <dbReference type="ARBA" id="ARBA00023125"/>
    </source>
</evidence>
<dbReference type="Pfam" id="PF00440">
    <property type="entry name" value="TetR_N"/>
    <property type="match status" value="1"/>
</dbReference>
<dbReference type="InterPro" id="IPR001647">
    <property type="entry name" value="HTH_TetR"/>
</dbReference>
<dbReference type="PANTHER" id="PTHR30055">
    <property type="entry name" value="HTH-TYPE TRANSCRIPTIONAL REGULATOR RUTR"/>
    <property type="match status" value="1"/>
</dbReference>
<organism evidence="6 7">
    <name type="scientific">Leucobacter iarius</name>
    <dbReference type="NCBI Taxonomy" id="333963"/>
    <lineage>
        <taxon>Bacteria</taxon>
        <taxon>Bacillati</taxon>
        <taxon>Actinomycetota</taxon>
        <taxon>Actinomycetes</taxon>
        <taxon>Micrococcales</taxon>
        <taxon>Microbacteriaceae</taxon>
        <taxon>Leucobacter</taxon>
    </lineage>
</organism>
<dbReference type="InterPro" id="IPR050109">
    <property type="entry name" value="HTH-type_TetR-like_transc_reg"/>
</dbReference>
<dbReference type="Gene3D" id="1.10.357.10">
    <property type="entry name" value="Tetracycline Repressor, domain 2"/>
    <property type="match status" value="1"/>
</dbReference>